<evidence type="ECO:0000256" key="3">
    <source>
        <dbReference type="ARBA" id="ARBA00005022"/>
    </source>
</evidence>
<evidence type="ECO:0000256" key="8">
    <source>
        <dbReference type="ARBA" id="ARBA00022964"/>
    </source>
</evidence>
<evidence type="ECO:0000256" key="17">
    <source>
        <dbReference type="SAM" id="MobiDB-lite"/>
    </source>
</evidence>
<comment type="cofactor">
    <cofactor evidence="1">
        <name>Fe(2+)</name>
        <dbReference type="ChEBI" id="CHEBI:29033"/>
    </cofactor>
</comment>
<dbReference type="Proteomes" id="UP000700596">
    <property type="component" value="Unassembled WGS sequence"/>
</dbReference>
<reference evidence="20" key="1">
    <citation type="journal article" date="2021" name="Nat. Commun.">
        <title>Genetic determinants of endophytism in the Arabidopsis root mycobiome.</title>
        <authorList>
            <person name="Mesny F."/>
            <person name="Miyauchi S."/>
            <person name="Thiergart T."/>
            <person name="Pickel B."/>
            <person name="Atanasova L."/>
            <person name="Karlsson M."/>
            <person name="Huettel B."/>
            <person name="Barry K.W."/>
            <person name="Haridas S."/>
            <person name="Chen C."/>
            <person name="Bauer D."/>
            <person name="Andreopoulos W."/>
            <person name="Pangilinan J."/>
            <person name="LaButti K."/>
            <person name="Riley R."/>
            <person name="Lipzen A."/>
            <person name="Clum A."/>
            <person name="Drula E."/>
            <person name="Henrissat B."/>
            <person name="Kohler A."/>
            <person name="Grigoriev I.V."/>
            <person name="Martin F.M."/>
            <person name="Hacquard S."/>
        </authorList>
    </citation>
    <scope>NUCLEOTIDE SEQUENCE</scope>
    <source>
        <strain evidence="20">MPI-CAGE-CH-0243</strain>
    </source>
</reference>
<dbReference type="EC" id="1.14.11.8" evidence="5"/>
<keyword evidence="7" id="KW-0124">Carnitine biosynthesis</keyword>
<comment type="cofactor">
    <cofactor evidence="2">
        <name>L-ascorbate</name>
        <dbReference type="ChEBI" id="CHEBI:38290"/>
    </cofactor>
</comment>
<dbReference type="Pfam" id="PF06155">
    <property type="entry name" value="GBBH-like_N"/>
    <property type="match status" value="1"/>
</dbReference>
<organism evidence="20 21">
    <name type="scientific">Dendryphion nanum</name>
    <dbReference type="NCBI Taxonomy" id="256645"/>
    <lineage>
        <taxon>Eukaryota</taxon>
        <taxon>Fungi</taxon>
        <taxon>Dikarya</taxon>
        <taxon>Ascomycota</taxon>
        <taxon>Pezizomycotina</taxon>
        <taxon>Dothideomycetes</taxon>
        <taxon>Pleosporomycetidae</taxon>
        <taxon>Pleosporales</taxon>
        <taxon>Torulaceae</taxon>
        <taxon>Dendryphion</taxon>
    </lineage>
</organism>
<dbReference type="InterPro" id="IPR050411">
    <property type="entry name" value="AlphaKG_dependent_hydroxylases"/>
</dbReference>
<evidence type="ECO:0000256" key="14">
    <source>
        <dbReference type="ARBA" id="ARBA00046008"/>
    </source>
</evidence>
<dbReference type="GO" id="GO:0005506">
    <property type="term" value="F:iron ion binding"/>
    <property type="evidence" value="ECO:0007669"/>
    <property type="project" value="InterPro"/>
</dbReference>
<comment type="caution">
    <text evidence="20">The sequence shown here is derived from an EMBL/GenBank/DDBJ whole genome shotgun (WGS) entry which is preliminary data.</text>
</comment>
<feature type="domain" description="TauD/TfdA-like" evidence="18">
    <location>
        <begin position="269"/>
        <end position="491"/>
    </location>
</feature>
<evidence type="ECO:0000256" key="2">
    <source>
        <dbReference type="ARBA" id="ARBA00001961"/>
    </source>
</evidence>
<comment type="similarity">
    <text evidence="4">Belongs to the gamma-BBH/TMLD family.</text>
</comment>
<evidence type="ECO:0000256" key="13">
    <source>
        <dbReference type="ARBA" id="ARBA00032283"/>
    </source>
</evidence>
<dbReference type="GO" id="GO:0005739">
    <property type="term" value="C:mitochondrion"/>
    <property type="evidence" value="ECO:0007669"/>
    <property type="project" value="TreeGrafter"/>
</dbReference>
<dbReference type="GO" id="GO:0045329">
    <property type="term" value="P:carnitine biosynthetic process"/>
    <property type="evidence" value="ECO:0007669"/>
    <property type="project" value="UniProtKB-KW"/>
</dbReference>
<evidence type="ECO:0000256" key="10">
    <source>
        <dbReference type="ARBA" id="ARBA00023004"/>
    </source>
</evidence>
<protein>
    <recommendedName>
        <fullName evidence="16">Trimethyllysine dioxygenase</fullName>
        <ecNumber evidence="5">1.14.11.8</ecNumber>
    </recommendedName>
    <alternativeName>
        <fullName evidence="12">Epsilon-trimethyllysine 2-oxoglutarate dioxygenase</fullName>
    </alternativeName>
    <alternativeName>
        <fullName evidence="11">TML hydroxylase</fullName>
    </alternativeName>
    <alternativeName>
        <fullName evidence="13">TML-alpha-ketoglutarate dioxygenase</fullName>
    </alternativeName>
</protein>
<dbReference type="FunFam" id="3.60.130.10:FF:000001">
    <property type="entry name" value="Trimethyllysine dioxygenase, mitochondrial"/>
    <property type="match status" value="1"/>
</dbReference>
<feature type="domain" description="Gamma-butyrobetaine hydroxylase-like N-terminal" evidence="19">
    <location>
        <begin position="126"/>
        <end position="187"/>
    </location>
</feature>
<dbReference type="Pfam" id="PF02668">
    <property type="entry name" value="TauD"/>
    <property type="match status" value="1"/>
</dbReference>
<comment type="pathway">
    <text evidence="3">Amine and polyamine biosynthesis; carnitine biosynthesis.</text>
</comment>
<dbReference type="FunFam" id="3.30.2020.30:FF:000002">
    <property type="entry name" value="Putative gamma-butyrobetaine dioxygenase"/>
    <property type="match status" value="1"/>
</dbReference>
<feature type="region of interest" description="Disordered" evidence="17">
    <location>
        <begin position="54"/>
        <end position="88"/>
    </location>
</feature>
<evidence type="ECO:0000259" key="19">
    <source>
        <dbReference type="Pfam" id="PF06155"/>
    </source>
</evidence>
<evidence type="ECO:0000313" key="21">
    <source>
        <dbReference type="Proteomes" id="UP000700596"/>
    </source>
</evidence>
<evidence type="ECO:0000256" key="1">
    <source>
        <dbReference type="ARBA" id="ARBA00001954"/>
    </source>
</evidence>
<dbReference type="InterPro" id="IPR012776">
    <property type="entry name" value="Trimethyllysine_dOase"/>
</dbReference>
<comment type="catalytic activity">
    <reaction evidence="15">
        <text>N(6),N(6),N(6)-trimethyl-L-lysine + 2-oxoglutarate + O2 = (3S)-3-hydroxy-N(6),N(6),N(6)-trimethyl-L-lysine + succinate + CO2</text>
        <dbReference type="Rhea" id="RHEA:14181"/>
        <dbReference type="ChEBI" id="CHEBI:15379"/>
        <dbReference type="ChEBI" id="CHEBI:16526"/>
        <dbReference type="ChEBI" id="CHEBI:16810"/>
        <dbReference type="ChEBI" id="CHEBI:30031"/>
        <dbReference type="ChEBI" id="CHEBI:58100"/>
        <dbReference type="ChEBI" id="CHEBI:141499"/>
        <dbReference type="EC" id="1.14.11.8"/>
    </reaction>
</comment>
<evidence type="ECO:0000256" key="15">
    <source>
        <dbReference type="ARBA" id="ARBA00049334"/>
    </source>
</evidence>
<evidence type="ECO:0000256" key="9">
    <source>
        <dbReference type="ARBA" id="ARBA00023002"/>
    </source>
</evidence>
<evidence type="ECO:0000256" key="12">
    <source>
        <dbReference type="ARBA" id="ARBA00031778"/>
    </source>
</evidence>
<dbReference type="SUPFAM" id="SSF51197">
    <property type="entry name" value="Clavaminate synthase-like"/>
    <property type="match status" value="1"/>
</dbReference>
<dbReference type="Gene3D" id="3.30.2020.30">
    <property type="match status" value="1"/>
</dbReference>
<evidence type="ECO:0000256" key="4">
    <source>
        <dbReference type="ARBA" id="ARBA00008654"/>
    </source>
</evidence>
<sequence>MASPARAALKRAPHQLRRSQLLRIPRFSRFSFPIRQYSDQADQDQTFNIHRVVFTGPSPRKAKGPNQTPRKEPVEELTEPIEERTEQGYSIPSRTFPREVVGAASVLIQDNTLKVRKTKSSTKNLDISIPNVWLRDNCRCSQCIHPDTRQRMIDTFSVAMDATIESAERTQDGTTIHWTDGHESHFPDEYILLATSTAVRRAMVRQGITPVRLWGSKIEETAEAAGVDANDVLEGDYPLKKLLYNIVSSRLPSHHALTHLTRIFQRTFGFTYITIPDATSQSPESLLATTEKVLRRIAFIRETHYGGFYDFTADLASADTAYTNIALEAHTDNTYFSDPAGLQAFHLISHTDGEGGASLLVDGFRAALQLLKQDYHAYRTLSEVNVYSHASGNDGISIQPYRGFPVFEHDPATRHLLRVRWNSADRAGIAVSPEHSKRWYKAAAKFNDILKSQESEYWAQLTPGKILIFDNWRVLHGRSAFTGKRRICGAYINRDDWISRLKMLQFGQETVLDSLGL</sequence>
<evidence type="ECO:0000256" key="5">
    <source>
        <dbReference type="ARBA" id="ARBA00012267"/>
    </source>
</evidence>
<dbReference type="CDD" id="cd00250">
    <property type="entry name" value="CAS_like"/>
    <property type="match status" value="1"/>
</dbReference>
<dbReference type="OrthoDB" id="408743at2759"/>
<dbReference type="Gene3D" id="3.60.130.10">
    <property type="entry name" value="Clavaminate synthase-like"/>
    <property type="match status" value="1"/>
</dbReference>
<dbReference type="InterPro" id="IPR010376">
    <property type="entry name" value="GBBH-like_N"/>
</dbReference>
<gene>
    <name evidence="20" type="ORF">B0J11DRAFT_564074</name>
</gene>
<name>A0A9P9J0W6_9PLEO</name>
<dbReference type="EMBL" id="JAGMWT010000001">
    <property type="protein sequence ID" value="KAH7139261.1"/>
    <property type="molecule type" value="Genomic_DNA"/>
</dbReference>
<dbReference type="InterPro" id="IPR038492">
    <property type="entry name" value="GBBH-like_N_sf"/>
</dbReference>
<keyword evidence="9" id="KW-0560">Oxidoreductase</keyword>
<accession>A0A9P9J0W6</accession>
<evidence type="ECO:0000256" key="7">
    <source>
        <dbReference type="ARBA" id="ARBA00022873"/>
    </source>
</evidence>
<keyword evidence="10" id="KW-0408">Iron</keyword>
<dbReference type="PANTHER" id="PTHR10696:SF51">
    <property type="entry name" value="TRIMETHYLLYSINE DIOXYGENASE, MITOCHONDRIAL"/>
    <property type="match status" value="1"/>
</dbReference>
<proteinExistence type="inferred from homology"/>
<dbReference type="PANTHER" id="PTHR10696">
    <property type="entry name" value="GAMMA-BUTYROBETAINE HYDROXYLASE-RELATED"/>
    <property type="match status" value="1"/>
</dbReference>
<evidence type="ECO:0000256" key="11">
    <source>
        <dbReference type="ARBA" id="ARBA00030363"/>
    </source>
</evidence>
<keyword evidence="8 20" id="KW-0223">Dioxygenase</keyword>
<dbReference type="AlphaFoldDB" id="A0A9P9J0W6"/>
<keyword evidence="21" id="KW-1185">Reference proteome</keyword>
<evidence type="ECO:0000256" key="6">
    <source>
        <dbReference type="ARBA" id="ARBA00022723"/>
    </source>
</evidence>
<dbReference type="GO" id="GO:0050353">
    <property type="term" value="F:trimethyllysine dioxygenase activity"/>
    <property type="evidence" value="ECO:0007669"/>
    <property type="project" value="UniProtKB-EC"/>
</dbReference>
<dbReference type="InterPro" id="IPR042098">
    <property type="entry name" value="TauD-like_sf"/>
</dbReference>
<dbReference type="InterPro" id="IPR003819">
    <property type="entry name" value="TauD/TfdA-like"/>
</dbReference>
<keyword evidence="6" id="KW-0479">Metal-binding</keyword>
<comment type="function">
    <text evidence="14">Converts trimethyllysine (TML) into hydroxytrimethyllysine (HTML).</text>
</comment>
<dbReference type="NCBIfam" id="TIGR02410">
    <property type="entry name" value="carnitine_TMLD"/>
    <property type="match status" value="1"/>
</dbReference>
<evidence type="ECO:0000259" key="18">
    <source>
        <dbReference type="Pfam" id="PF02668"/>
    </source>
</evidence>
<evidence type="ECO:0000313" key="20">
    <source>
        <dbReference type="EMBL" id="KAH7139261.1"/>
    </source>
</evidence>
<evidence type="ECO:0000256" key="16">
    <source>
        <dbReference type="ARBA" id="ARBA00071191"/>
    </source>
</evidence>